<dbReference type="SUPFAM" id="SSF82199">
    <property type="entry name" value="SET domain"/>
    <property type="match status" value="1"/>
</dbReference>
<dbReference type="CDD" id="cd10527">
    <property type="entry name" value="SET_LSMT"/>
    <property type="match status" value="1"/>
</dbReference>
<proteinExistence type="predicted"/>
<keyword evidence="1" id="KW-0732">Signal</keyword>
<accession>A0ABD3PTF6</accession>
<reference evidence="2 3" key="1">
    <citation type="submission" date="2024-10" db="EMBL/GenBank/DDBJ databases">
        <title>Updated reference genomes for cyclostephanoid diatoms.</title>
        <authorList>
            <person name="Roberts W.R."/>
            <person name="Alverson A.J."/>
        </authorList>
    </citation>
    <scope>NUCLEOTIDE SEQUENCE [LARGE SCALE GENOMIC DNA]</scope>
    <source>
        <strain evidence="2 3">AJA276-08</strain>
    </source>
</reference>
<organism evidence="2 3">
    <name type="scientific">Stephanodiscus triporus</name>
    <dbReference type="NCBI Taxonomy" id="2934178"/>
    <lineage>
        <taxon>Eukaryota</taxon>
        <taxon>Sar</taxon>
        <taxon>Stramenopiles</taxon>
        <taxon>Ochrophyta</taxon>
        <taxon>Bacillariophyta</taxon>
        <taxon>Coscinodiscophyceae</taxon>
        <taxon>Thalassiosirophycidae</taxon>
        <taxon>Stephanodiscales</taxon>
        <taxon>Stephanodiscaceae</taxon>
        <taxon>Stephanodiscus</taxon>
    </lineage>
</organism>
<protein>
    <recommendedName>
        <fullName evidence="4">SET domain-containing protein</fullName>
    </recommendedName>
</protein>
<dbReference type="Gene3D" id="3.90.1410.10">
    <property type="entry name" value="set domain protein methyltransferase, domain 1"/>
    <property type="match status" value="1"/>
</dbReference>
<dbReference type="InterPro" id="IPR050600">
    <property type="entry name" value="SETD3_SETD6_MTase"/>
</dbReference>
<dbReference type="PANTHER" id="PTHR13271">
    <property type="entry name" value="UNCHARACTERIZED PUTATIVE METHYLTRANSFERASE"/>
    <property type="match status" value="1"/>
</dbReference>
<evidence type="ECO:0000313" key="2">
    <source>
        <dbReference type="EMBL" id="KAL3791410.1"/>
    </source>
</evidence>
<sequence length="410" mass="46817">MSSSRLMKSIFLRLAIILVPLVVALAQECSEERSADDVVSQLLNWLHENGAYINEKVAVRHLVPGDSLSPRGIFATDDMDVGETVCRIPWNLILKPRDKEMVTIVGKSNCTSGTIEAVADAMSSGGKTPYGAYLLAQPKDYTAAFWSQAARDLLHEMLLSKRSNHLTELDQLPPRGIDDLIDDEIKLCCNGRVNDPLFRQAAMLVMARADFHYMVPFYDMNNHHNGKRNMAHRYNPYDPIGLNQIKQTGYELVTTKAVKQSEQLYTSYNRGVVSKEYVDWFGTPEMFLQFGFVEELPQRWLFDFARVKFDLVWSDAGTALLREELTRLTLFAKHHRHNTSEDTHISLCEWSSLWQYYDALHYALSSAVQQSSNGYNMTDDAWKLDENWWVKDGTITSDDDDHKVYPTINA</sequence>
<name>A0ABD3PTF6_9STRA</name>
<feature type="signal peptide" evidence="1">
    <location>
        <begin position="1"/>
        <end position="26"/>
    </location>
</feature>
<dbReference type="AlphaFoldDB" id="A0ABD3PTF6"/>
<dbReference type="PANTHER" id="PTHR13271:SF143">
    <property type="entry name" value="SET DOMAIN-CONTAINING PROTEIN"/>
    <property type="match status" value="1"/>
</dbReference>
<evidence type="ECO:0000313" key="3">
    <source>
        <dbReference type="Proteomes" id="UP001530315"/>
    </source>
</evidence>
<gene>
    <name evidence="2" type="ORF">ACHAW5_005784</name>
</gene>
<dbReference type="Proteomes" id="UP001530315">
    <property type="component" value="Unassembled WGS sequence"/>
</dbReference>
<evidence type="ECO:0008006" key="4">
    <source>
        <dbReference type="Google" id="ProtNLM"/>
    </source>
</evidence>
<evidence type="ECO:0000256" key="1">
    <source>
        <dbReference type="SAM" id="SignalP"/>
    </source>
</evidence>
<feature type="chain" id="PRO_5044797694" description="SET domain-containing protein" evidence="1">
    <location>
        <begin position="27"/>
        <end position="410"/>
    </location>
</feature>
<dbReference type="EMBL" id="JALLAZ020000593">
    <property type="protein sequence ID" value="KAL3791410.1"/>
    <property type="molecule type" value="Genomic_DNA"/>
</dbReference>
<comment type="caution">
    <text evidence="2">The sequence shown here is derived from an EMBL/GenBank/DDBJ whole genome shotgun (WGS) entry which is preliminary data.</text>
</comment>
<dbReference type="InterPro" id="IPR046341">
    <property type="entry name" value="SET_dom_sf"/>
</dbReference>
<keyword evidence="3" id="KW-1185">Reference proteome</keyword>